<keyword evidence="5 13" id="KW-1003">Cell membrane</keyword>
<gene>
    <name evidence="13 15" type="primary">flhB</name>
    <name evidence="15" type="ORF">GCM10011335_33110</name>
</gene>
<dbReference type="NCBIfam" id="TIGR00328">
    <property type="entry name" value="flhB"/>
    <property type="match status" value="1"/>
</dbReference>
<name>A0A917DDB4_9HYPH</name>
<keyword evidence="9 13" id="KW-1133">Transmembrane helix</keyword>
<protein>
    <recommendedName>
        <fullName evidence="3 13">Flagellar biosynthetic protein FlhB</fullName>
    </recommendedName>
</protein>
<comment type="subcellular location">
    <subcellularLocation>
        <location evidence="1">Cell membrane</location>
        <topology evidence="1">Multi-pass membrane protein</topology>
    </subcellularLocation>
</comment>
<evidence type="ECO:0000256" key="12">
    <source>
        <dbReference type="ARBA" id="ARBA00025078"/>
    </source>
</evidence>
<evidence type="ECO:0000256" key="4">
    <source>
        <dbReference type="ARBA" id="ARBA00022448"/>
    </source>
</evidence>
<dbReference type="SUPFAM" id="SSF160544">
    <property type="entry name" value="EscU C-terminal domain-like"/>
    <property type="match status" value="1"/>
</dbReference>
<reference evidence="15" key="2">
    <citation type="submission" date="2020-09" db="EMBL/GenBank/DDBJ databases">
        <authorList>
            <person name="Sun Q."/>
            <person name="Zhou Y."/>
        </authorList>
    </citation>
    <scope>NUCLEOTIDE SEQUENCE</scope>
    <source>
        <strain evidence="15">CGMCC 1.15493</strain>
    </source>
</reference>
<feature type="compositionally biased region" description="Basic and acidic residues" evidence="14">
    <location>
        <begin position="1"/>
        <end position="23"/>
    </location>
</feature>
<dbReference type="AlphaFoldDB" id="A0A917DDB4"/>
<dbReference type="FunFam" id="3.40.1690.10:FF:000001">
    <property type="entry name" value="Flagellar biosynthetic protein FlhB"/>
    <property type="match status" value="1"/>
</dbReference>
<evidence type="ECO:0000256" key="10">
    <source>
        <dbReference type="ARBA" id="ARBA00023136"/>
    </source>
</evidence>
<evidence type="ECO:0000256" key="3">
    <source>
        <dbReference type="ARBA" id="ARBA00021622"/>
    </source>
</evidence>
<dbReference type="PANTHER" id="PTHR30531:SF12">
    <property type="entry name" value="FLAGELLAR BIOSYNTHETIC PROTEIN FLHB"/>
    <property type="match status" value="1"/>
</dbReference>
<accession>A0A917DDB4</accession>
<keyword evidence="7 13" id="KW-1005">Bacterial flagellum biogenesis</keyword>
<keyword evidence="16" id="KW-1185">Reference proteome</keyword>
<dbReference type="Gene3D" id="3.40.1690.10">
    <property type="entry name" value="secretion proteins EscU"/>
    <property type="match status" value="1"/>
</dbReference>
<dbReference type="Pfam" id="PF01312">
    <property type="entry name" value="Bac_export_2"/>
    <property type="match status" value="1"/>
</dbReference>
<evidence type="ECO:0000256" key="7">
    <source>
        <dbReference type="ARBA" id="ARBA00022795"/>
    </source>
</evidence>
<feature type="region of interest" description="Disordered" evidence="14">
    <location>
        <begin position="1"/>
        <end position="24"/>
    </location>
</feature>
<dbReference type="GO" id="GO:0009306">
    <property type="term" value="P:protein secretion"/>
    <property type="evidence" value="ECO:0007669"/>
    <property type="project" value="InterPro"/>
</dbReference>
<keyword evidence="6 13" id="KW-0812">Transmembrane</keyword>
<dbReference type="EMBL" id="BMJJ01000008">
    <property type="protein sequence ID" value="GGD27412.1"/>
    <property type="molecule type" value="Genomic_DNA"/>
</dbReference>
<dbReference type="Gene3D" id="6.10.250.2080">
    <property type="match status" value="1"/>
</dbReference>
<evidence type="ECO:0000256" key="6">
    <source>
        <dbReference type="ARBA" id="ARBA00022692"/>
    </source>
</evidence>
<evidence type="ECO:0000313" key="16">
    <source>
        <dbReference type="Proteomes" id="UP000613160"/>
    </source>
</evidence>
<keyword evidence="10 13" id="KW-0472">Membrane</keyword>
<dbReference type="PRINTS" id="PR00950">
    <property type="entry name" value="TYPE3IMSPROT"/>
</dbReference>
<evidence type="ECO:0000256" key="8">
    <source>
        <dbReference type="ARBA" id="ARBA00022927"/>
    </source>
</evidence>
<comment type="similarity">
    <text evidence="2 13">Belongs to the type III secretion exporter family.</text>
</comment>
<evidence type="ECO:0000256" key="2">
    <source>
        <dbReference type="ARBA" id="ARBA00010690"/>
    </source>
</evidence>
<dbReference type="GO" id="GO:0005886">
    <property type="term" value="C:plasma membrane"/>
    <property type="evidence" value="ECO:0007669"/>
    <property type="project" value="UniProtKB-SubCell"/>
</dbReference>
<feature type="transmembrane region" description="Helical" evidence="13">
    <location>
        <begin position="93"/>
        <end position="111"/>
    </location>
</feature>
<sequence length="361" mass="39763">MADEDKDSKTEEATEKKIRDTVEKGNLPSSREAPILASLLAAMAFIAFTARDASNVLLTSLKSTFENPSQWNIENGTDALQFMHVIGLQAGQFILPAAGFFVVGGVLASLLQNPPQINLERIRPKMQNISIVSGWNKLFGLRGFTEFGKSLFKFAAISIIVGTMLANDLQSTLKTMFSDPNLLPETLLTLAMQLLSAVSIATIVLVAADLFFSRVLWHRDLKMSKQEIKDEMKQAEGDPMVKARQRQIARDRNRKRMMAAVPKATVVIANPTHYAIALRYSREEGGAPIVVAKGVDLIALKIREIAEANDVPVIEDKLLARSMYDHVEIDQMIPQQFFKAVAELIYFLQSRSSGKIGAGGG</sequence>
<evidence type="ECO:0000256" key="13">
    <source>
        <dbReference type="RuleBase" id="RU364091"/>
    </source>
</evidence>
<evidence type="ECO:0000313" key="15">
    <source>
        <dbReference type="EMBL" id="GGD27412.1"/>
    </source>
</evidence>
<dbReference type="InterPro" id="IPR029025">
    <property type="entry name" value="T3SS_substrate_exporter_C"/>
</dbReference>
<evidence type="ECO:0000256" key="5">
    <source>
        <dbReference type="ARBA" id="ARBA00022475"/>
    </source>
</evidence>
<feature type="transmembrane region" description="Helical" evidence="13">
    <location>
        <begin position="187"/>
        <end position="212"/>
    </location>
</feature>
<dbReference type="Proteomes" id="UP000613160">
    <property type="component" value="Unassembled WGS sequence"/>
</dbReference>
<keyword evidence="15" id="KW-0969">Cilium</keyword>
<proteinExistence type="inferred from homology"/>
<feature type="transmembrane region" description="Helical" evidence="13">
    <location>
        <begin position="151"/>
        <end position="167"/>
    </location>
</feature>
<evidence type="ECO:0000256" key="11">
    <source>
        <dbReference type="ARBA" id="ARBA00023225"/>
    </source>
</evidence>
<comment type="caution">
    <text evidence="15">The sequence shown here is derived from an EMBL/GenBank/DDBJ whole genome shotgun (WGS) entry which is preliminary data.</text>
</comment>
<dbReference type="InterPro" id="IPR006136">
    <property type="entry name" value="FlhB"/>
</dbReference>
<keyword evidence="15" id="KW-0282">Flagellum</keyword>
<keyword evidence="15" id="KW-0966">Cell projection</keyword>
<dbReference type="InterPro" id="IPR006135">
    <property type="entry name" value="T3SS_substrate_exporter"/>
</dbReference>
<comment type="function">
    <text evidence="12 13">Required for formation of the rod structure in the basal body of the flagellar apparatus. Together with FliI and FliH, may constitute the export apparatus of flagellin.</text>
</comment>
<evidence type="ECO:0000256" key="1">
    <source>
        <dbReference type="ARBA" id="ARBA00004651"/>
    </source>
</evidence>
<reference evidence="15" key="1">
    <citation type="journal article" date="2014" name="Int. J. Syst. Evol. Microbiol.">
        <title>Complete genome sequence of Corynebacterium casei LMG S-19264T (=DSM 44701T), isolated from a smear-ripened cheese.</title>
        <authorList>
            <consortium name="US DOE Joint Genome Institute (JGI-PGF)"/>
            <person name="Walter F."/>
            <person name="Albersmeier A."/>
            <person name="Kalinowski J."/>
            <person name="Ruckert C."/>
        </authorList>
    </citation>
    <scope>NUCLEOTIDE SEQUENCE</scope>
    <source>
        <strain evidence="15">CGMCC 1.15493</strain>
    </source>
</reference>
<dbReference type="PANTHER" id="PTHR30531">
    <property type="entry name" value="FLAGELLAR BIOSYNTHETIC PROTEIN FLHB"/>
    <property type="match status" value="1"/>
</dbReference>
<keyword evidence="11 13" id="KW-1006">Bacterial flagellum protein export</keyword>
<keyword evidence="8 13" id="KW-0653">Protein transport</keyword>
<dbReference type="GO" id="GO:0044780">
    <property type="term" value="P:bacterial-type flagellum assembly"/>
    <property type="evidence" value="ECO:0007669"/>
    <property type="project" value="InterPro"/>
</dbReference>
<keyword evidence="4 13" id="KW-0813">Transport</keyword>
<evidence type="ECO:0000256" key="14">
    <source>
        <dbReference type="SAM" id="MobiDB-lite"/>
    </source>
</evidence>
<evidence type="ECO:0000256" key="9">
    <source>
        <dbReference type="ARBA" id="ARBA00022989"/>
    </source>
</evidence>
<organism evidence="15 16">
    <name type="scientific">Aureimonas glaciei</name>
    <dbReference type="NCBI Taxonomy" id="1776957"/>
    <lineage>
        <taxon>Bacteria</taxon>
        <taxon>Pseudomonadati</taxon>
        <taxon>Pseudomonadota</taxon>
        <taxon>Alphaproteobacteria</taxon>
        <taxon>Hyphomicrobiales</taxon>
        <taxon>Aurantimonadaceae</taxon>
        <taxon>Aureimonas</taxon>
    </lineage>
</organism>
<feature type="transmembrane region" description="Helical" evidence="13">
    <location>
        <begin position="33"/>
        <end position="50"/>
    </location>
</feature>